<comment type="caution">
    <text evidence="1">The sequence shown here is derived from an EMBL/GenBank/DDBJ whole genome shotgun (WGS) entry which is preliminary data.</text>
</comment>
<evidence type="ECO:0000313" key="1">
    <source>
        <dbReference type="EMBL" id="CAH0113074.1"/>
    </source>
</evidence>
<protein>
    <submittedName>
        <fullName evidence="1">Uncharacterized protein</fullName>
    </submittedName>
</protein>
<dbReference type="Proteomes" id="UP000789390">
    <property type="component" value="Unassembled WGS sequence"/>
</dbReference>
<reference evidence="1" key="1">
    <citation type="submission" date="2021-11" db="EMBL/GenBank/DDBJ databases">
        <authorList>
            <person name="Schell T."/>
        </authorList>
    </citation>
    <scope>NUCLEOTIDE SEQUENCE</scope>
    <source>
        <strain evidence="1">M5</strain>
    </source>
</reference>
<dbReference type="OrthoDB" id="6339422at2759"/>
<dbReference type="PANTHER" id="PTHR33173">
    <property type="match status" value="1"/>
</dbReference>
<gene>
    <name evidence="1" type="ORF">DGAL_LOCUS16876</name>
</gene>
<dbReference type="AlphaFoldDB" id="A0A8J2S919"/>
<dbReference type="EMBL" id="CAKKLH010000336">
    <property type="protein sequence ID" value="CAH0113074.1"/>
    <property type="molecule type" value="Genomic_DNA"/>
</dbReference>
<evidence type="ECO:0000313" key="2">
    <source>
        <dbReference type="Proteomes" id="UP000789390"/>
    </source>
</evidence>
<sequence>MSFSSKSNNNDADKHYKKLYFDPQADSSKGAHYYISDGELREKLKELVDDSEKITEVRLYSHPLTNLQVTAELWRHDFILFETDKWWWSIEKNDAGVTIQRSKHIEYVRDRYRRAKRTTGLFGMHGIKLEKKYKGKHRAFSRIYPQHQQVDVDVPPFSADIWLPNMTARLVIRNNRNIHC</sequence>
<dbReference type="PANTHER" id="PTHR33173:SF2">
    <property type="entry name" value="MYND-TYPE DOMAIN-CONTAINING PROTEIN"/>
    <property type="match status" value="1"/>
</dbReference>
<proteinExistence type="predicted"/>
<name>A0A8J2S919_9CRUS</name>
<organism evidence="1 2">
    <name type="scientific">Daphnia galeata</name>
    <dbReference type="NCBI Taxonomy" id="27404"/>
    <lineage>
        <taxon>Eukaryota</taxon>
        <taxon>Metazoa</taxon>
        <taxon>Ecdysozoa</taxon>
        <taxon>Arthropoda</taxon>
        <taxon>Crustacea</taxon>
        <taxon>Branchiopoda</taxon>
        <taxon>Diplostraca</taxon>
        <taxon>Cladocera</taxon>
        <taxon>Anomopoda</taxon>
        <taxon>Daphniidae</taxon>
        <taxon>Daphnia</taxon>
    </lineage>
</organism>
<keyword evidence="2" id="KW-1185">Reference proteome</keyword>
<accession>A0A8J2S919</accession>